<reference evidence="2" key="1">
    <citation type="submission" date="2018-05" db="EMBL/GenBank/DDBJ databases">
        <authorList>
            <person name="Lanie J.A."/>
            <person name="Ng W.-L."/>
            <person name="Kazmierczak K.M."/>
            <person name="Andrzejewski T.M."/>
            <person name="Davidsen T.M."/>
            <person name="Wayne K.J."/>
            <person name="Tettelin H."/>
            <person name="Glass J.I."/>
            <person name="Rusch D."/>
            <person name="Podicherti R."/>
            <person name="Tsui H.-C.T."/>
            <person name="Winkler M.E."/>
        </authorList>
    </citation>
    <scope>NUCLEOTIDE SEQUENCE</scope>
</reference>
<organism evidence="2">
    <name type="scientific">marine metagenome</name>
    <dbReference type="NCBI Taxonomy" id="408172"/>
    <lineage>
        <taxon>unclassified sequences</taxon>
        <taxon>metagenomes</taxon>
        <taxon>ecological metagenomes</taxon>
    </lineage>
</organism>
<dbReference type="AlphaFoldDB" id="A0A383E5C1"/>
<dbReference type="SMART" id="SM00530">
    <property type="entry name" value="HTH_XRE"/>
    <property type="match status" value="1"/>
</dbReference>
<gene>
    <name evidence="2" type="ORF">METZ01_LOCUS504132</name>
</gene>
<dbReference type="PROSITE" id="PS50943">
    <property type="entry name" value="HTH_CROC1"/>
    <property type="match status" value="1"/>
</dbReference>
<accession>A0A383E5C1</accession>
<name>A0A383E5C1_9ZZZZ</name>
<dbReference type="GO" id="GO:0003677">
    <property type="term" value="F:DNA binding"/>
    <property type="evidence" value="ECO:0007669"/>
    <property type="project" value="InterPro"/>
</dbReference>
<dbReference type="Gene3D" id="1.10.260.40">
    <property type="entry name" value="lambda repressor-like DNA-binding domains"/>
    <property type="match status" value="1"/>
</dbReference>
<protein>
    <recommendedName>
        <fullName evidence="1">HTH cro/C1-type domain-containing protein</fullName>
    </recommendedName>
</protein>
<dbReference type="Pfam" id="PF01381">
    <property type="entry name" value="HTH_3"/>
    <property type="match status" value="1"/>
</dbReference>
<dbReference type="InterPro" id="IPR001387">
    <property type="entry name" value="Cro/C1-type_HTH"/>
</dbReference>
<evidence type="ECO:0000259" key="1">
    <source>
        <dbReference type="PROSITE" id="PS50943"/>
    </source>
</evidence>
<feature type="non-terminal residue" evidence="2">
    <location>
        <position position="1"/>
    </location>
</feature>
<dbReference type="InterPro" id="IPR010982">
    <property type="entry name" value="Lambda_DNA-bd_dom_sf"/>
</dbReference>
<feature type="domain" description="HTH cro/C1-type" evidence="1">
    <location>
        <begin position="18"/>
        <end position="54"/>
    </location>
</feature>
<dbReference type="SUPFAM" id="SSF47413">
    <property type="entry name" value="lambda repressor-like DNA-binding domains"/>
    <property type="match status" value="1"/>
</dbReference>
<proteinExistence type="predicted"/>
<sequence length="173" mass="19855">VSSGKNTLKISISRREALKKARKGLSLTQEDVARLLNVNQSIISRIETGEIEISDRIREGIQKVYRIELPNDNHVFEQEEPDLLEIKRLVNTFPTHIPLSSLRAIRTYIEHIIGLSMGSNYSSHGPSIPRKGLWGNDWSWGPREMERFITPECARTLRWNRLSIHRTTPVFAG</sequence>
<feature type="non-terminal residue" evidence="2">
    <location>
        <position position="173"/>
    </location>
</feature>
<evidence type="ECO:0000313" key="2">
    <source>
        <dbReference type="EMBL" id="SVE51278.1"/>
    </source>
</evidence>
<dbReference type="EMBL" id="UINC01222474">
    <property type="protein sequence ID" value="SVE51278.1"/>
    <property type="molecule type" value="Genomic_DNA"/>
</dbReference>
<dbReference type="CDD" id="cd00093">
    <property type="entry name" value="HTH_XRE"/>
    <property type="match status" value="1"/>
</dbReference>